<name>A0A0B2AT33_9MICC</name>
<evidence type="ECO:0000256" key="1">
    <source>
        <dbReference type="SAM" id="MobiDB-lite"/>
    </source>
</evidence>
<reference evidence="2 3" key="1">
    <citation type="submission" date="2014-09" db="EMBL/GenBank/DDBJ databases">
        <title>Genome sequence of Sinomonas sp. MUSC 117.</title>
        <authorList>
            <person name="Lee L.-H."/>
        </authorList>
    </citation>
    <scope>NUCLEOTIDE SEQUENCE [LARGE SCALE GENOMIC DNA]</scope>
    <source>
        <strain evidence="2 3">MUSC 117</strain>
    </source>
</reference>
<feature type="region of interest" description="Disordered" evidence="1">
    <location>
        <begin position="46"/>
        <end position="67"/>
    </location>
</feature>
<gene>
    <name evidence="2" type="ORF">LK10_02260</name>
</gene>
<dbReference type="RefSeq" id="WP_043119823.1">
    <property type="nucleotide sequence ID" value="NZ_JTDL01000036.1"/>
</dbReference>
<organism evidence="2 3">
    <name type="scientific">Sinomonas humi</name>
    <dbReference type="NCBI Taxonomy" id="1338436"/>
    <lineage>
        <taxon>Bacteria</taxon>
        <taxon>Bacillati</taxon>
        <taxon>Actinomycetota</taxon>
        <taxon>Actinomycetes</taxon>
        <taxon>Micrococcales</taxon>
        <taxon>Micrococcaceae</taxon>
        <taxon>Sinomonas</taxon>
    </lineage>
</organism>
<evidence type="ECO:0000313" key="2">
    <source>
        <dbReference type="EMBL" id="KHL05118.1"/>
    </source>
</evidence>
<protein>
    <submittedName>
        <fullName evidence="2">Uncharacterized protein</fullName>
    </submittedName>
</protein>
<dbReference type="AlphaFoldDB" id="A0A0B2AT33"/>
<comment type="caution">
    <text evidence="2">The sequence shown here is derived from an EMBL/GenBank/DDBJ whole genome shotgun (WGS) entry which is preliminary data.</text>
</comment>
<evidence type="ECO:0000313" key="3">
    <source>
        <dbReference type="Proteomes" id="UP000030982"/>
    </source>
</evidence>
<dbReference type="EMBL" id="JTDL01000036">
    <property type="protein sequence ID" value="KHL05118.1"/>
    <property type="molecule type" value="Genomic_DNA"/>
</dbReference>
<sequence length="67" mass="7485">MILQPRGRLGVGSLPLEIVTEENREILRLRFRKELGQQGIVTRLGASQMEGSAPAEAPDRRRTRMAA</sequence>
<proteinExistence type="predicted"/>
<accession>A0A0B2AT33</accession>
<keyword evidence="3" id="KW-1185">Reference proteome</keyword>
<dbReference type="Proteomes" id="UP000030982">
    <property type="component" value="Unassembled WGS sequence"/>
</dbReference>
<dbReference type="STRING" id="1338436.LK10_02260"/>